<keyword evidence="11" id="KW-0804">Transcription</keyword>
<keyword evidence="7" id="KW-0411">Iron-sulfur</keyword>
<keyword evidence="4" id="KW-0004">4Fe-4S</keyword>
<keyword evidence="6" id="KW-0408">Iron</keyword>
<evidence type="ECO:0000256" key="9">
    <source>
        <dbReference type="ARBA" id="ARBA00023125"/>
    </source>
</evidence>
<dbReference type="Pfam" id="PF02467">
    <property type="entry name" value="Whib"/>
    <property type="match status" value="1"/>
</dbReference>
<evidence type="ECO:0000256" key="5">
    <source>
        <dbReference type="ARBA" id="ARBA00022723"/>
    </source>
</evidence>
<keyword evidence="10" id="KW-1015">Disulfide bond</keyword>
<evidence type="ECO:0000256" key="6">
    <source>
        <dbReference type="ARBA" id="ARBA00023004"/>
    </source>
</evidence>
<protein>
    <recommendedName>
        <fullName evidence="12">4Fe-4S Wbl-type domain-containing protein</fullName>
    </recommendedName>
</protein>
<dbReference type="Proteomes" id="UP001235712">
    <property type="component" value="Unassembled WGS sequence"/>
</dbReference>
<keyword evidence="8" id="KW-0805">Transcription regulation</keyword>
<proteinExistence type="inferred from homology"/>
<evidence type="ECO:0000256" key="3">
    <source>
        <dbReference type="ARBA" id="ARBA00006597"/>
    </source>
</evidence>
<dbReference type="InterPro" id="IPR034768">
    <property type="entry name" value="4FE4S_WBL"/>
</dbReference>
<reference evidence="13 14" key="1">
    <citation type="submission" date="2023-07" db="EMBL/GenBank/DDBJ databases">
        <title>Sequencing the genomes of 1000 actinobacteria strains.</title>
        <authorList>
            <person name="Klenk H.-P."/>
        </authorList>
    </citation>
    <scope>NUCLEOTIDE SEQUENCE [LARGE SCALE GENOMIC DNA]</scope>
    <source>
        <strain evidence="13 14">DSM 44388</strain>
    </source>
</reference>
<dbReference type="PANTHER" id="PTHR38839">
    <property type="entry name" value="TRANSCRIPTIONAL REGULATOR WHID-RELATED"/>
    <property type="match status" value="1"/>
</dbReference>
<dbReference type="PANTHER" id="PTHR38839:SF6">
    <property type="entry name" value="TRANSCRIPTIONAL REGULATOR WHIB1"/>
    <property type="match status" value="1"/>
</dbReference>
<comment type="cofactor">
    <cofactor evidence="1">
        <name>[4Fe-4S] cluster</name>
        <dbReference type="ChEBI" id="CHEBI:49883"/>
    </cofactor>
</comment>
<evidence type="ECO:0000313" key="14">
    <source>
        <dbReference type="Proteomes" id="UP001235712"/>
    </source>
</evidence>
<comment type="similarity">
    <text evidence="3">Belongs to the WhiB family.</text>
</comment>
<feature type="domain" description="4Fe-4S Wbl-type" evidence="12">
    <location>
        <begin position="27"/>
        <end position="95"/>
    </location>
</feature>
<keyword evidence="5" id="KW-0479">Metal-binding</keyword>
<gene>
    <name evidence="13" type="ORF">J2S57_005089</name>
</gene>
<keyword evidence="9" id="KW-0238">DNA-binding</keyword>
<dbReference type="PROSITE" id="PS51674">
    <property type="entry name" value="4FE4S_WBL"/>
    <property type="match status" value="1"/>
</dbReference>
<accession>A0ABT9PBE9</accession>
<comment type="caution">
    <text evidence="13">The sequence shown here is derived from an EMBL/GenBank/DDBJ whole genome shotgun (WGS) entry which is preliminary data.</text>
</comment>
<evidence type="ECO:0000259" key="12">
    <source>
        <dbReference type="PROSITE" id="PS51674"/>
    </source>
</evidence>
<keyword evidence="14" id="KW-1185">Reference proteome</keyword>
<evidence type="ECO:0000256" key="2">
    <source>
        <dbReference type="ARBA" id="ARBA00004496"/>
    </source>
</evidence>
<evidence type="ECO:0000256" key="4">
    <source>
        <dbReference type="ARBA" id="ARBA00022485"/>
    </source>
</evidence>
<dbReference type="RefSeq" id="WP_307247439.1">
    <property type="nucleotide sequence ID" value="NZ_JAUSQZ010000001.1"/>
</dbReference>
<sequence length="105" mass="11720">MTSVKWPMRRGSVVASSKGDDWRHEAACRDVDLEEIQFFPGDDEARNWDPMPALKVCSRCPVMQQCRIEADVSEGRADGKVQGVWGGETAGTRIARRRAKRKASA</sequence>
<comment type="subcellular location">
    <subcellularLocation>
        <location evidence="2">Cytoplasm</location>
    </subcellularLocation>
</comment>
<evidence type="ECO:0000313" key="13">
    <source>
        <dbReference type="EMBL" id="MDP9829340.1"/>
    </source>
</evidence>
<evidence type="ECO:0000256" key="10">
    <source>
        <dbReference type="ARBA" id="ARBA00023157"/>
    </source>
</evidence>
<name>A0ABT9PBE9_9ACTN</name>
<evidence type="ECO:0000256" key="8">
    <source>
        <dbReference type="ARBA" id="ARBA00023015"/>
    </source>
</evidence>
<organism evidence="13 14">
    <name type="scientific">Kineosporia succinea</name>
    <dbReference type="NCBI Taxonomy" id="84632"/>
    <lineage>
        <taxon>Bacteria</taxon>
        <taxon>Bacillati</taxon>
        <taxon>Actinomycetota</taxon>
        <taxon>Actinomycetes</taxon>
        <taxon>Kineosporiales</taxon>
        <taxon>Kineosporiaceae</taxon>
        <taxon>Kineosporia</taxon>
    </lineage>
</organism>
<evidence type="ECO:0000256" key="7">
    <source>
        <dbReference type="ARBA" id="ARBA00023014"/>
    </source>
</evidence>
<evidence type="ECO:0000256" key="11">
    <source>
        <dbReference type="ARBA" id="ARBA00023163"/>
    </source>
</evidence>
<dbReference type="EMBL" id="JAUSQZ010000001">
    <property type="protein sequence ID" value="MDP9829340.1"/>
    <property type="molecule type" value="Genomic_DNA"/>
</dbReference>
<evidence type="ECO:0000256" key="1">
    <source>
        <dbReference type="ARBA" id="ARBA00001966"/>
    </source>
</evidence>
<dbReference type="InterPro" id="IPR003482">
    <property type="entry name" value="Whib"/>
</dbReference>